<dbReference type="GO" id="GO:0005886">
    <property type="term" value="C:plasma membrane"/>
    <property type="evidence" value="ECO:0007669"/>
    <property type="project" value="TreeGrafter"/>
</dbReference>
<feature type="domain" description="PLD phosphodiesterase" evidence="4">
    <location>
        <begin position="202"/>
        <end position="229"/>
    </location>
</feature>
<comment type="caution">
    <text evidence="5">The sequence shown here is derived from an EMBL/GenBank/DDBJ whole genome shotgun (WGS) entry which is preliminary data.</text>
</comment>
<dbReference type="PANTHER" id="PTHR18896">
    <property type="entry name" value="PHOSPHOLIPASE D"/>
    <property type="match status" value="1"/>
</dbReference>
<keyword evidence="1" id="KW-0677">Repeat</keyword>
<proteinExistence type="predicted"/>
<dbReference type="InterPro" id="IPR015679">
    <property type="entry name" value="PLipase_D_fam"/>
</dbReference>
<evidence type="ECO:0000256" key="2">
    <source>
        <dbReference type="ARBA" id="ARBA00022801"/>
    </source>
</evidence>
<evidence type="ECO:0000313" key="6">
    <source>
        <dbReference type="Proteomes" id="UP000256310"/>
    </source>
</evidence>
<accession>A0A3D9FH34</accession>
<dbReference type="SUPFAM" id="SSF56024">
    <property type="entry name" value="Phospholipase D/nuclease"/>
    <property type="match status" value="2"/>
</dbReference>
<dbReference type="InterPro" id="IPR001736">
    <property type="entry name" value="PLipase_D/transphosphatidylase"/>
</dbReference>
<evidence type="ECO:0000256" key="3">
    <source>
        <dbReference type="ARBA" id="ARBA00023098"/>
    </source>
</evidence>
<evidence type="ECO:0000313" key="5">
    <source>
        <dbReference type="EMBL" id="RED16396.1"/>
    </source>
</evidence>
<feature type="domain" description="PLD phosphodiesterase" evidence="4">
    <location>
        <begin position="454"/>
        <end position="481"/>
    </location>
</feature>
<organism evidence="5 6">
    <name type="scientific">Parasphingopyxis lamellibrachiae</name>
    <dbReference type="NCBI Taxonomy" id="680125"/>
    <lineage>
        <taxon>Bacteria</taxon>
        <taxon>Pseudomonadati</taxon>
        <taxon>Pseudomonadota</taxon>
        <taxon>Alphaproteobacteria</taxon>
        <taxon>Sphingomonadales</taxon>
        <taxon>Sphingomonadaceae</taxon>
        <taxon>Parasphingopyxis</taxon>
    </lineage>
</organism>
<keyword evidence="3" id="KW-0443">Lipid metabolism</keyword>
<dbReference type="AlphaFoldDB" id="A0A3D9FH34"/>
<sequence>MNRDLLFLREQGEGFPVRDGCRVKPLIDSAEMYPRLEEEMLAAERSVWLAFRIFDPSTKLRSDAARAKGLEDWAGLIRDTVKRGVEVRMLLADFEPVMANDLHAGSWSSFNQIQDVRSALTEAEQEQLQIIVVQHAGEIGWFWRQILRFALRKRVRKLIRHLLDKSSHVRHAFEVRPGLWRWLHWEGDRPAGWKSGPPPRLWPATYHQKSAIIDAKTAFIGGLDLDERRWDDAKHDRPADETWHDLSAFVAGPLAADAARNFTELWNLELPRFREIVDQWTSDASRTIAAGPLSEAIAPEQGESLSEGKATTQLLRTRSRDATSIFALGPVPDIRELKAAHRNLIRSAQNLLYIEAQFFRSREAADWVIESLRRNPGLDVIILIANVPEEIAFLGAGDNPAHRHGEYLQATALSRLLKAVGPDRVGLFTLVRDEPADDAEHDYAGSRGTAFGSGIIYIHAKLLIADTQACLMSSANINGRSFEWDTELGFLWSQEDAVIAGFRDRLWSRLSDGALSGTSGLADWRSLAEQNRLAEPDKRRGFVVPYQRGRACRFGGSRLYVPDNMV</sequence>
<dbReference type="GO" id="GO:0004630">
    <property type="term" value="F:phospholipase D activity"/>
    <property type="evidence" value="ECO:0007669"/>
    <property type="project" value="TreeGrafter"/>
</dbReference>
<dbReference type="SMART" id="SM00155">
    <property type="entry name" value="PLDc"/>
    <property type="match status" value="2"/>
</dbReference>
<dbReference type="GO" id="GO:0009395">
    <property type="term" value="P:phospholipid catabolic process"/>
    <property type="evidence" value="ECO:0007669"/>
    <property type="project" value="TreeGrafter"/>
</dbReference>
<evidence type="ECO:0000259" key="4">
    <source>
        <dbReference type="PROSITE" id="PS50035"/>
    </source>
</evidence>
<gene>
    <name evidence="5" type="ORF">DFR46_1419</name>
</gene>
<dbReference type="Gene3D" id="3.30.870.10">
    <property type="entry name" value="Endonuclease Chain A"/>
    <property type="match status" value="2"/>
</dbReference>
<dbReference type="CDD" id="cd09105">
    <property type="entry name" value="PLDc_vPLD1_2_like_2"/>
    <property type="match status" value="1"/>
</dbReference>
<dbReference type="PANTHER" id="PTHR18896:SF60">
    <property type="entry name" value="PHOSPHOLIPASE D"/>
    <property type="match status" value="1"/>
</dbReference>
<dbReference type="EMBL" id="QRDP01000004">
    <property type="protein sequence ID" value="RED16396.1"/>
    <property type="molecule type" value="Genomic_DNA"/>
</dbReference>
<dbReference type="RefSeq" id="WP_116235805.1">
    <property type="nucleotide sequence ID" value="NZ_QRDP01000004.1"/>
</dbReference>
<reference evidence="5 6" key="1">
    <citation type="submission" date="2018-07" db="EMBL/GenBank/DDBJ databases">
        <title>Genomic Encyclopedia of Type Strains, Phase IV (KMG-IV): sequencing the most valuable type-strain genomes for metagenomic binning, comparative biology and taxonomic classification.</title>
        <authorList>
            <person name="Goeker M."/>
        </authorList>
    </citation>
    <scope>NUCLEOTIDE SEQUENCE [LARGE SCALE GENOMIC DNA]</scope>
    <source>
        <strain evidence="5 6">DSM 26725</strain>
    </source>
</reference>
<name>A0A3D9FH34_9SPHN</name>
<dbReference type="PROSITE" id="PS50035">
    <property type="entry name" value="PLD"/>
    <property type="match status" value="2"/>
</dbReference>
<dbReference type="Pfam" id="PF00614">
    <property type="entry name" value="PLDc"/>
    <property type="match status" value="1"/>
</dbReference>
<evidence type="ECO:0000256" key="1">
    <source>
        <dbReference type="ARBA" id="ARBA00022737"/>
    </source>
</evidence>
<keyword evidence="2" id="KW-0378">Hydrolase</keyword>
<dbReference type="Proteomes" id="UP000256310">
    <property type="component" value="Unassembled WGS sequence"/>
</dbReference>
<protein>
    <submittedName>
        <fullName evidence="5">Phospholipase D1/2</fullName>
    </submittedName>
</protein>
<keyword evidence="6" id="KW-1185">Reference proteome</keyword>
<dbReference type="OrthoDB" id="8828485at2"/>